<keyword evidence="3" id="KW-1185">Reference proteome</keyword>
<evidence type="ECO:0000313" key="2">
    <source>
        <dbReference type="EMBL" id="KAK7033339.1"/>
    </source>
</evidence>
<name>A0AAW0C4R9_9AGAR</name>
<evidence type="ECO:0000313" key="3">
    <source>
        <dbReference type="Proteomes" id="UP001362999"/>
    </source>
</evidence>
<accession>A0AAW0C4R9</accession>
<organism evidence="2 3">
    <name type="scientific">Favolaschia claudopus</name>
    <dbReference type="NCBI Taxonomy" id="2862362"/>
    <lineage>
        <taxon>Eukaryota</taxon>
        <taxon>Fungi</taxon>
        <taxon>Dikarya</taxon>
        <taxon>Basidiomycota</taxon>
        <taxon>Agaricomycotina</taxon>
        <taxon>Agaricomycetes</taxon>
        <taxon>Agaricomycetidae</taxon>
        <taxon>Agaricales</taxon>
        <taxon>Marasmiineae</taxon>
        <taxon>Mycenaceae</taxon>
        <taxon>Favolaschia</taxon>
    </lineage>
</organism>
<evidence type="ECO:0000256" key="1">
    <source>
        <dbReference type="SAM" id="MobiDB-lite"/>
    </source>
</evidence>
<feature type="region of interest" description="Disordered" evidence="1">
    <location>
        <begin position="144"/>
        <end position="178"/>
    </location>
</feature>
<reference evidence="2 3" key="1">
    <citation type="journal article" date="2024" name="J Genomics">
        <title>Draft genome sequencing and assembly of Favolaschia claudopus CIRM-BRFM 2984 isolated from oak limbs.</title>
        <authorList>
            <person name="Navarro D."/>
            <person name="Drula E."/>
            <person name="Chaduli D."/>
            <person name="Cazenave R."/>
            <person name="Ahrendt S."/>
            <person name="Wang J."/>
            <person name="Lipzen A."/>
            <person name="Daum C."/>
            <person name="Barry K."/>
            <person name="Grigoriev I.V."/>
            <person name="Favel A."/>
            <person name="Rosso M.N."/>
            <person name="Martin F."/>
        </authorList>
    </citation>
    <scope>NUCLEOTIDE SEQUENCE [LARGE SCALE GENOMIC DNA]</scope>
    <source>
        <strain evidence="2 3">CIRM-BRFM 2984</strain>
    </source>
</reference>
<dbReference type="EMBL" id="JAWWNJ010000023">
    <property type="protein sequence ID" value="KAK7033339.1"/>
    <property type="molecule type" value="Genomic_DNA"/>
</dbReference>
<gene>
    <name evidence="2" type="ORF">R3P38DRAFT_791812</name>
</gene>
<dbReference type="Proteomes" id="UP001362999">
    <property type="component" value="Unassembled WGS sequence"/>
</dbReference>
<dbReference type="Gene3D" id="3.30.70.240">
    <property type="match status" value="1"/>
</dbReference>
<protein>
    <submittedName>
        <fullName evidence="2">Uncharacterized protein</fullName>
    </submittedName>
</protein>
<sequence>MAAPQFIAPVPPMGLFGFPVTAYCISYDIYTLANELDLPQGWNSPRANIYRQLKRFLLLGGFTRNQYSVWVNQNTTVAAAWHTMWSLELSLPPNKLSSTVKGLQLSRMDQFALMDVTADAQIGGAHIPNIRGPVPRDLVPQPLALQPPAGPIPPNAAFARPVHSRPSPAANDRNNYYQ</sequence>
<comment type="caution">
    <text evidence="2">The sequence shown here is derived from an EMBL/GenBank/DDBJ whole genome shotgun (WGS) entry which is preliminary data.</text>
</comment>
<proteinExistence type="predicted"/>
<dbReference type="AlphaFoldDB" id="A0AAW0C4R9"/>